<dbReference type="EMBL" id="JABSTV010001250">
    <property type="protein sequence ID" value="KAH7956917.1"/>
    <property type="molecule type" value="Genomic_DNA"/>
</dbReference>
<accession>A0A9D4SWX7</accession>
<comment type="caution">
    <text evidence="2">The sequence shown here is derived from an EMBL/GenBank/DDBJ whole genome shotgun (WGS) entry which is preliminary data.</text>
</comment>
<reference evidence="2" key="1">
    <citation type="journal article" date="2020" name="Cell">
        <title>Large-Scale Comparative Analyses of Tick Genomes Elucidate Their Genetic Diversity and Vector Capacities.</title>
        <authorList>
            <consortium name="Tick Genome and Microbiome Consortium (TIGMIC)"/>
            <person name="Jia N."/>
            <person name="Wang J."/>
            <person name="Shi W."/>
            <person name="Du L."/>
            <person name="Sun Y."/>
            <person name="Zhan W."/>
            <person name="Jiang J.F."/>
            <person name="Wang Q."/>
            <person name="Zhang B."/>
            <person name="Ji P."/>
            <person name="Bell-Sakyi L."/>
            <person name="Cui X.M."/>
            <person name="Yuan T.T."/>
            <person name="Jiang B.G."/>
            <person name="Yang W.F."/>
            <person name="Lam T.T."/>
            <person name="Chang Q.C."/>
            <person name="Ding S.J."/>
            <person name="Wang X.J."/>
            <person name="Zhu J.G."/>
            <person name="Ruan X.D."/>
            <person name="Zhao L."/>
            <person name="Wei J.T."/>
            <person name="Ye R.Z."/>
            <person name="Que T.C."/>
            <person name="Du C.H."/>
            <person name="Zhou Y.H."/>
            <person name="Cheng J.X."/>
            <person name="Dai P.F."/>
            <person name="Guo W.B."/>
            <person name="Han X.H."/>
            <person name="Huang E.J."/>
            <person name="Li L.F."/>
            <person name="Wei W."/>
            <person name="Gao Y.C."/>
            <person name="Liu J.Z."/>
            <person name="Shao H.Z."/>
            <person name="Wang X."/>
            <person name="Wang C.C."/>
            <person name="Yang T.C."/>
            <person name="Huo Q.B."/>
            <person name="Li W."/>
            <person name="Chen H.Y."/>
            <person name="Chen S.E."/>
            <person name="Zhou L.G."/>
            <person name="Ni X.B."/>
            <person name="Tian J.H."/>
            <person name="Sheng Y."/>
            <person name="Liu T."/>
            <person name="Pan Y.S."/>
            <person name="Xia L.Y."/>
            <person name="Li J."/>
            <person name="Zhao F."/>
            <person name="Cao W.C."/>
        </authorList>
    </citation>
    <scope>NUCLEOTIDE SEQUENCE</scope>
    <source>
        <strain evidence="2">Rsan-2018</strain>
    </source>
</reference>
<protein>
    <submittedName>
        <fullName evidence="2">Uncharacterized protein</fullName>
    </submittedName>
</protein>
<evidence type="ECO:0000313" key="3">
    <source>
        <dbReference type="Proteomes" id="UP000821837"/>
    </source>
</evidence>
<dbReference type="AlphaFoldDB" id="A0A9D4SWX7"/>
<feature type="compositionally biased region" description="Basic and acidic residues" evidence="1">
    <location>
        <begin position="90"/>
        <end position="102"/>
    </location>
</feature>
<proteinExistence type="predicted"/>
<feature type="compositionally biased region" description="Basic and acidic residues" evidence="1">
    <location>
        <begin position="50"/>
        <end position="59"/>
    </location>
</feature>
<organism evidence="2 3">
    <name type="scientific">Rhipicephalus sanguineus</name>
    <name type="common">Brown dog tick</name>
    <name type="synonym">Ixodes sanguineus</name>
    <dbReference type="NCBI Taxonomy" id="34632"/>
    <lineage>
        <taxon>Eukaryota</taxon>
        <taxon>Metazoa</taxon>
        <taxon>Ecdysozoa</taxon>
        <taxon>Arthropoda</taxon>
        <taxon>Chelicerata</taxon>
        <taxon>Arachnida</taxon>
        <taxon>Acari</taxon>
        <taxon>Parasitiformes</taxon>
        <taxon>Ixodida</taxon>
        <taxon>Ixodoidea</taxon>
        <taxon>Ixodidae</taxon>
        <taxon>Rhipicephalinae</taxon>
        <taxon>Rhipicephalus</taxon>
        <taxon>Rhipicephalus</taxon>
    </lineage>
</organism>
<dbReference type="Proteomes" id="UP000821837">
    <property type="component" value="Unassembled WGS sequence"/>
</dbReference>
<evidence type="ECO:0000313" key="2">
    <source>
        <dbReference type="EMBL" id="KAH7956917.1"/>
    </source>
</evidence>
<feature type="region of interest" description="Disordered" evidence="1">
    <location>
        <begin position="1"/>
        <end position="117"/>
    </location>
</feature>
<sequence>MGFALEGDTEEARGDDPPMDTADLETPLEDLFSPSESGEDAGQPVSKVATAEKKTKSLDNGETQYAPGPCNRANEAGGGACRAPFRVATRTRDRQSRDDRVHAGAAGLPKPRTDDDDTCARALSAVYYNVPLPPMGTRTLRSDGSDGAMASVSLAL</sequence>
<keyword evidence="3" id="KW-1185">Reference proteome</keyword>
<evidence type="ECO:0000256" key="1">
    <source>
        <dbReference type="SAM" id="MobiDB-lite"/>
    </source>
</evidence>
<name>A0A9D4SWX7_RHISA</name>
<gene>
    <name evidence="2" type="ORF">HPB52_013554</name>
</gene>
<reference evidence="2" key="2">
    <citation type="submission" date="2021-09" db="EMBL/GenBank/DDBJ databases">
        <authorList>
            <person name="Jia N."/>
            <person name="Wang J."/>
            <person name="Shi W."/>
            <person name="Du L."/>
            <person name="Sun Y."/>
            <person name="Zhan W."/>
            <person name="Jiang J."/>
            <person name="Wang Q."/>
            <person name="Zhang B."/>
            <person name="Ji P."/>
            <person name="Sakyi L.B."/>
            <person name="Cui X."/>
            <person name="Yuan T."/>
            <person name="Jiang B."/>
            <person name="Yang W."/>
            <person name="Lam T.T.-Y."/>
            <person name="Chang Q."/>
            <person name="Ding S."/>
            <person name="Wang X."/>
            <person name="Zhu J."/>
            <person name="Ruan X."/>
            <person name="Zhao L."/>
            <person name="Wei J."/>
            <person name="Que T."/>
            <person name="Du C."/>
            <person name="Cheng J."/>
            <person name="Dai P."/>
            <person name="Han X."/>
            <person name="Huang E."/>
            <person name="Gao Y."/>
            <person name="Liu J."/>
            <person name="Shao H."/>
            <person name="Ye R."/>
            <person name="Li L."/>
            <person name="Wei W."/>
            <person name="Wang X."/>
            <person name="Wang C."/>
            <person name="Huo Q."/>
            <person name="Li W."/>
            <person name="Guo W."/>
            <person name="Chen H."/>
            <person name="Chen S."/>
            <person name="Zhou L."/>
            <person name="Zhou L."/>
            <person name="Ni X."/>
            <person name="Tian J."/>
            <person name="Zhou Y."/>
            <person name="Sheng Y."/>
            <person name="Liu T."/>
            <person name="Pan Y."/>
            <person name="Xia L."/>
            <person name="Li J."/>
            <person name="Zhao F."/>
            <person name="Cao W."/>
        </authorList>
    </citation>
    <scope>NUCLEOTIDE SEQUENCE</scope>
    <source>
        <strain evidence="2">Rsan-2018</strain>
        <tissue evidence="2">Larvae</tissue>
    </source>
</reference>